<sequence length="233" mass="26814">MGTTINIKPDKFRIPVVVPRRNGIDAISVLDLDDRMKYIYSGLIVADTIDGYILELINDTKRSNLYRQGFKGSLNEMKRRIDKYKSIMYDSVCITESSKRELTSNLDTLDDEFGNDIKILFHSIKRYVQGFIDNTDHVTCIARASIINVLSGYSIMNDEKVSRIMSKVMMRDVCLDDVNIKAINFESKKFTGYFASIYGEVDIDLNNRDEIFMAFSIIDKKMNKIHEILKQTA</sequence>
<protein>
    <submittedName>
        <fullName evidence="1">Uncharacterized protein</fullName>
    </submittedName>
</protein>
<comment type="caution">
    <text evidence="1">The sequence shown here is derived from an EMBL/GenBank/DDBJ whole genome shotgun (WGS) entry which is preliminary data.</text>
</comment>
<proteinExistence type="predicted"/>
<dbReference type="AlphaFoldDB" id="A0A921H668"/>
<name>A0A921H668_9BACT</name>
<evidence type="ECO:0000313" key="2">
    <source>
        <dbReference type="Proteomes" id="UP000742098"/>
    </source>
</evidence>
<dbReference type="EMBL" id="DYVS01000149">
    <property type="protein sequence ID" value="HJF70863.1"/>
    <property type="molecule type" value="Genomic_DNA"/>
</dbReference>
<gene>
    <name evidence="1" type="ORF">K8V05_08940</name>
</gene>
<reference evidence="1" key="2">
    <citation type="submission" date="2021-09" db="EMBL/GenBank/DDBJ databases">
        <authorList>
            <person name="Gilroy R."/>
        </authorList>
    </citation>
    <scope>NUCLEOTIDE SEQUENCE</scope>
    <source>
        <strain evidence="1">6966</strain>
    </source>
</reference>
<accession>A0A921H668</accession>
<dbReference type="Proteomes" id="UP000742098">
    <property type="component" value="Unassembled WGS sequence"/>
</dbReference>
<reference evidence="1" key="1">
    <citation type="journal article" date="2021" name="PeerJ">
        <title>Extensive microbial diversity within the chicken gut microbiome revealed by metagenomics and culture.</title>
        <authorList>
            <person name="Gilroy R."/>
            <person name="Ravi A."/>
            <person name="Getino M."/>
            <person name="Pursley I."/>
            <person name="Horton D.L."/>
            <person name="Alikhan N.F."/>
            <person name="Baker D."/>
            <person name="Gharbi K."/>
            <person name="Hall N."/>
            <person name="Watson M."/>
            <person name="Adriaenssens E.M."/>
            <person name="Foster-Nyarko E."/>
            <person name="Jarju S."/>
            <person name="Secka A."/>
            <person name="Antonio M."/>
            <person name="Oren A."/>
            <person name="Chaudhuri R.R."/>
            <person name="La Ragione R."/>
            <person name="Hildebrand F."/>
            <person name="Pallen M.J."/>
        </authorList>
    </citation>
    <scope>NUCLEOTIDE SEQUENCE</scope>
    <source>
        <strain evidence="1">6966</strain>
    </source>
</reference>
<evidence type="ECO:0000313" key="1">
    <source>
        <dbReference type="EMBL" id="HJF70863.1"/>
    </source>
</evidence>
<organism evidence="1 2">
    <name type="scientific">Butyricimonas virosa</name>
    <dbReference type="NCBI Taxonomy" id="544645"/>
    <lineage>
        <taxon>Bacteria</taxon>
        <taxon>Pseudomonadati</taxon>
        <taxon>Bacteroidota</taxon>
        <taxon>Bacteroidia</taxon>
        <taxon>Bacteroidales</taxon>
        <taxon>Odoribacteraceae</taxon>
        <taxon>Butyricimonas</taxon>
    </lineage>
</organism>